<evidence type="ECO:0000256" key="3">
    <source>
        <dbReference type="ARBA" id="ARBA00023002"/>
    </source>
</evidence>
<dbReference type="EMBL" id="JAPTMY010000029">
    <property type="protein sequence ID" value="MCZ0858746.1"/>
    <property type="molecule type" value="Genomic_DNA"/>
</dbReference>
<accession>A0ABT4IAH4</accession>
<feature type="compositionally biased region" description="Low complexity" evidence="6">
    <location>
        <begin position="53"/>
        <end position="79"/>
    </location>
</feature>
<keyword evidence="10" id="KW-1185">Reference proteome</keyword>
<comment type="similarity">
    <text evidence="1">Belongs to the thioredoxin family. DsbA subfamily.</text>
</comment>
<evidence type="ECO:0000256" key="7">
    <source>
        <dbReference type="SAM" id="Phobius"/>
    </source>
</evidence>
<organism evidence="9 10">
    <name type="scientific">Actinomyces israelii</name>
    <dbReference type="NCBI Taxonomy" id="1659"/>
    <lineage>
        <taxon>Bacteria</taxon>
        <taxon>Bacillati</taxon>
        <taxon>Actinomycetota</taxon>
        <taxon>Actinomycetes</taxon>
        <taxon>Actinomycetales</taxon>
        <taxon>Actinomycetaceae</taxon>
        <taxon>Actinomyces</taxon>
    </lineage>
</organism>
<dbReference type="SUPFAM" id="SSF52833">
    <property type="entry name" value="Thioredoxin-like"/>
    <property type="match status" value="1"/>
</dbReference>
<dbReference type="Gene3D" id="3.40.30.10">
    <property type="entry name" value="Glutaredoxin"/>
    <property type="match status" value="1"/>
</dbReference>
<keyword evidence="2" id="KW-0732">Signal</keyword>
<dbReference type="InterPro" id="IPR013766">
    <property type="entry name" value="Thioredoxin_domain"/>
</dbReference>
<evidence type="ECO:0000256" key="2">
    <source>
        <dbReference type="ARBA" id="ARBA00022729"/>
    </source>
</evidence>
<sequence length="277" mass="29289">MSIKPPADPSTSLGLTPKQSGQRAIIVLLLVIALLLAVVAGLLLTRRLAPAATTSSASPAREQASSAAPQQAGQAPSAQETSAPSLTDPQALEVVHGEVARKADDPRAKGKTDAPVVMVIYSDFACPYCTMFAQEVEPALADLVEDGTLRIEWRDLAQITETSPLAAQAGIAAGEQGRFWEFHDAVYAAADPQGHPEYTEDSLVDFAKQAGVPDLDRFRTDMNDAATAKAVTDAKQHAYDIGIQGTPFMIVNDAVVSGYRPADYMRATIAEQAARAS</sequence>
<gene>
    <name evidence="9" type="ORF">OHJ16_11910</name>
</gene>
<evidence type="ECO:0000256" key="6">
    <source>
        <dbReference type="SAM" id="MobiDB-lite"/>
    </source>
</evidence>
<keyword evidence="7" id="KW-0812">Transmembrane</keyword>
<dbReference type="InterPro" id="IPR036249">
    <property type="entry name" value="Thioredoxin-like_sf"/>
</dbReference>
<dbReference type="Pfam" id="PF13462">
    <property type="entry name" value="Thioredoxin_4"/>
    <property type="match status" value="1"/>
</dbReference>
<dbReference type="PANTHER" id="PTHR13887:SF14">
    <property type="entry name" value="DISULFIDE BOND FORMATION PROTEIN D"/>
    <property type="match status" value="1"/>
</dbReference>
<evidence type="ECO:0000256" key="5">
    <source>
        <dbReference type="ARBA" id="ARBA00023284"/>
    </source>
</evidence>
<evidence type="ECO:0000259" key="8">
    <source>
        <dbReference type="PROSITE" id="PS51352"/>
    </source>
</evidence>
<dbReference type="PANTHER" id="PTHR13887">
    <property type="entry name" value="GLUTATHIONE S-TRANSFERASE KAPPA"/>
    <property type="match status" value="1"/>
</dbReference>
<evidence type="ECO:0000313" key="9">
    <source>
        <dbReference type="EMBL" id="MCZ0858746.1"/>
    </source>
</evidence>
<evidence type="ECO:0000256" key="1">
    <source>
        <dbReference type="ARBA" id="ARBA00005791"/>
    </source>
</evidence>
<dbReference type="InterPro" id="IPR012336">
    <property type="entry name" value="Thioredoxin-like_fold"/>
</dbReference>
<comment type="caution">
    <text evidence="9">The sequence shown here is derived from an EMBL/GenBank/DDBJ whole genome shotgun (WGS) entry which is preliminary data.</text>
</comment>
<keyword evidence="4" id="KW-1015">Disulfide bond</keyword>
<proteinExistence type="inferred from homology"/>
<feature type="domain" description="Thioredoxin" evidence="8">
    <location>
        <begin position="69"/>
        <end position="274"/>
    </location>
</feature>
<dbReference type="PROSITE" id="PS51352">
    <property type="entry name" value="THIOREDOXIN_2"/>
    <property type="match status" value="1"/>
</dbReference>
<dbReference type="Proteomes" id="UP001072034">
    <property type="component" value="Unassembled WGS sequence"/>
</dbReference>
<keyword evidence="5" id="KW-0676">Redox-active center</keyword>
<keyword evidence="3" id="KW-0560">Oxidoreductase</keyword>
<evidence type="ECO:0000256" key="4">
    <source>
        <dbReference type="ARBA" id="ARBA00023157"/>
    </source>
</evidence>
<dbReference type="RefSeq" id="WP_268918080.1">
    <property type="nucleotide sequence ID" value="NZ_CAJPNG010000028.1"/>
</dbReference>
<reference evidence="9" key="1">
    <citation type="submission" date="2022-10" db="EMBL/GenBank/DDBJ databases">
        <title>Genome sequence of Actinomyces israelii ATCC 10048.</title>
        <authorList>
            <person name="Watt R.M."/>
            <person name="Tong W.M."/>
        </authorList>
    </citation>
    <scope>NUCLEOTIDE SEQUENCE</scope>
    <source>
        <strain evidence="9">ATCC 10048</strain>
    </source>
</reference>
<feature type="transmembrane region" description="Helical" evidence="7">
    <location>
        <begin position="24"/>
        <end position="44"/>
    </location>
</feature>
<protein>
    <submittedName>
        <fullName evidence="9">Thioredoxin domain-containing protein</fullName>
    </submittedName>
</protein>
<keyword evidence="7" id="KW-1133">Transmembrane helix</keyword>
<evidence type="ECO:0000313" key="10">
    <source>
        <dbReference type="Proteomes" id="UP001072034"/>
    </source>
</evidence>
<name>A0ABT4IAH4_9ACTO</name>
<keyword evidence="7" id="KW-0472">Membrane</keyword>
<feature type="region of interest" description="Disordered" evidence="6">
    <location>
        <begin position="53"/>
        <end position="86"/>
    </location>
</feature>